<sequence>MVRLLLQLMLHLEPSNKDGEYLDSLDQAQEFLESVKFRIGSECLVNEATGSEDRLPKPGQAVTPRFSNNHDTVVLVYIYKPAHFQSLNLTLKAVTTYDFLSGDKELINTYEDEWNSNRFGEWLTKNSTMGKHVIVVTVDVIKVLSCSRLSLSLLEVARNQMSNKN</sequence>
<keyword evidence="2" id="KW-1185">Reference proteome</keyword>
<evidence type="ECO:0000313" key="2">
    <source>
        <dbReference type="Proteomes" id="UP001151760"/>
    </source>
</evidence>
<name>A0ABQ5CWC9_9ASTR</name>
<dbReference type="Proteomes" id="UP001151760">
    <property type="component" value="Unassembled WGS sequence"/>
</dbReference>
<reference evidence="1" key="1">
    <citation type="journal article" date="2022" name="Int. J. Mol. Sci.">
        <title>Draft Genome of Tanacetum Coccineum: Genomic Comparison of Closely Related Tanacetum-Family Plants.</title>
        <authorList>
            <person name="Yamashiro T."/>
            <person name="Shiraishi A."/>
            <person name="Nakayama K."/>
            <person name="Satake H."/>
        </authorList>
    </citation>
    <scope>NUCLEOTIDE SEQUENCE</scope>
</reference>
<accession>A0ABQ5CWC9</accession>
<gene>
    <name evidence="1" type="ORF">Tco_0910543</name>
</gene>
<protein>
    <submittedName>
        <fullName evidence="1">Uncharacterized protein</fullName>
    </submittedName>
</protein>
<proteinExistence type="predicted"/>
<comment type="caution">
    <text evidence="1">The sequence shown here is derived from an EMBL/GenBank/DDBJ whole genome shotgun (WGS) entry which is preliminary data.</text>
</comment>
<organism evidence="1 2">
    <name type="scientific">Tanacetum coccineum</name>
    <dbReference type="NCBI Taxonomy" id="301880"/>
    <lineage>
        <taxon>Eukaryota</taxon>
        <taxon>Viridiplantae</taxon>
        <taxon>Streptophyta</taxon>
        <taxon>Embryophyta</taxon>
        <taxon>Tracheophyta</taxon>
        <taxon>Spermatophyta</taxon>
        <taxon>Magnoliopsida</taxon>
        <taxon>eudicotyledons</taxon>
        <taxon>Gunneridae</taxon>
        <taxon>Pentapetalae</taxon>
        <taxon>asterids</taxon>
        <taxon>campanulids</taxon>
        <taxon>Asterales</taxon>
        <taxon>Asteraceae</taxon>
        <taxon>Asteroideae</taxon>
        <taxon>Anthemideae</taxon>
        <taxon>Anthemidinae</taxon>
        <taxon>Tanacetum</taxon>
    </lineage>
</organism>
<evidence type="ECO:0000313" key="1">
    <source>
        <dbReference type="EMBL" id="GJT30268.1"/>
    </source>
</evidence>
<dbReference type="EMBL" id="BQNB010014611">
    <property type="protein sequence ID" value="GJT30268.1"/>
    <property type="molecule type" value="Genomic_DNA"/>
</dbReference>
<reference evidence="1" key="2">
    <citation type="submission" date="2022-01" db="EMBL/GenBank/DDBJ databases">
        <authorList>
            <person name="Yamashiro T."/>
            <person name="Shiraishi A."/>
            <person name="Satake H."/>
            <person name="Nakayama K."/>
        </authorList>
    </citation>
    <scope>NUCLEOTIDE SEQUENCE</scope>
</reference>